<keyword evidence="2" id="KW-1134">Transmembrane beta strand</keyword>
<dbReference type="PANTHER" id="PTHR12815">
    <property type="entry name" value="SORTING AND ASSEMBLY MACHINERY SAMM50 PROTEIN FAMILY MEMBER"/>
    <property type="match status" value="1"/>
</dbReference>
<dbReference type="OrthoDB" id="9769707at2"/>
<evidence type="ECO:0000313" key="6">
    <source>
        <dbReference type="Proteomes" id="UP000001302"/>
    </source>
</evidence>
<proteinExistence type="predicted"/>
<dbReference type="AlphaFoldDB" id="E0TG80"/>
<dbReference type="InterPro" id="IPR010827">
    <property type="entry name" value="BamA/TamA_POTRA"/>
</dbReference>
<evidence type="ECO:0000313" key="5">
    <source>
        <dbReference type="EMBL" id="ADM10651.1"/>
    </source>
</evidence>
<dbReference type="HOGENOM" id="CLU_018618_0_1_5"/>
<dbReference type="Pfam" id="PF07244">
    <property type="entry name" value="POTRA"/>
    <property type="match status" value="1"/>
</dbReference>
<dbReference type="GO" id="GO:0019867">
    <property type="term" value="C:outer membrane"/>
    <property type="evidence" value="ECO:0007669"/>
    <property type="project" value="InterPro"/>
</dbReference>
<comment type="subcellular location">
    <subcellularLocation>
        <location evidence="1">Membrane</location>
    </subcellularLocation>
</comment>
<reference evidence="6" key="1">
    <citation type="submission" date="2010-08" db="EMBL/GenBank/DDBJ databases">
        <title>Genome sequence of Parvularcula bermudensis HTCC2503.</title>
        <authorList>
            <person name="Kang D.-M."/>
            <person name="Oh H.-M."/>
            <person name="Cho J.-C."/>
        </authorList>
    </citation>
    <scope>NUCLEOTIDE SEQUENCE [LARGE SCALE GENOMIC DNA]</scope>
    <source>
        <strain evidence="6">ATCC BAA-594 / HTCC2503 / KCTC 12087</strain>
    </source>
</reference>
<dbReference type="InterPro" id="IPR034746">
    <property type="entry name" value="POTRA"/>
</dbReference>
<dbReference type="InterPro" id="IPR000184">
    <property type="entry name" value="Bac_surfAg_D15"/>
</dbReference>
<protein>
    <recommendedName>
        <fullName evidence="4">POTRA domain-containing protein</fullName>
    </recommendedName>
</protein>
<dbReference type="PANTHER" id="PTHR12815:SF42">
    <property type="entry name" value="BACTERIAL SURFACE ANTIGEN (D15) DOMAIN-CONTAINING PROTEIN"/>
    <property type="match status" value="1"/>
</dbReference>
<gene>
    <name evidence="5" type="ordered locus">PB2503_13069</name>
</gene>
<evidence type="ECO:0000256" key="1">
    <source>
        <dbReference type="ARBA" id="ARBA00004370"/>
    </source>
</evidence>
<dbReference type="eggNOG" id="COG0729">
    <property type="taxonomic scope" value="Bacteria"/>
</dbReference>
<dbReference type="Pfam" id="PF01103">
    <property type="entry name" value="Omp85"/>
    <property type="match status" value="1"/>
</dbReference>
<keyword evidence="2" id="KW-0812">Transmembrane</keyword>
<feature type="domain" description="POTRA" evidence="4">
    <location>
        <begin position="206"/>
        <end position="279"/>
    </location>
</feature>
<keyword evidence="6" id="KW-1185">Reference proteome</keyword>
<evidence type="ECO:0000256" key="3">
    <source>
        <dbReference type="ARBA" id="ARBA00023136"/>
    </source>
</evidence>
<dbReference type="Proteomes" id="UP000001302">
    <property type="component" value="Chromosome"/>
</dbReference>
<dbReference type="Gene3D" id="2.40.160.50">
    <property type="entry name" value="membrane protein fhac: a member of the omp85/tpsb transporter family"/>
    <property type="match status" value="1"/>
</dbReference>
<dbReference type="STRING" id="314260.PB2503_13069"/>
<evidence type="ECO:0000259" key="4">
    <source>
        <dbReference type="PROSITE" id="PS51779"/>
    </source>
</evidence>
<organism evidence="5 6">
    <name type="scientific">Parvularcula bermudensis (strain ATCC BAA-594 / HTCC2503 / KCTC 12087)</name>
    <dbReference type="NCBI Taxonomy" id="314260"/>
    <lineage>
        <taxon>Bacteria</taxon>
        <taxon>Pseudomonadati</taxon>
        <taxon>Pseudomonadota</taxon>
        <taxon>Alphaproteobacteria</taxon>
        <taxon>Parvularculales</taxon>
        <taxon>Parvularculaceae</taxon>
        <taxon>Parvularcula</taxon>
    </lineage>
</organism>
<dbReference type="InterPro" id="IPR039910">
    <property type="entry name" value="D15-like"/>
</dbReference>
<dbReference type="RefSeq" id="WP_013301625.1">
    <property type="nucleotide sequence ID" value="NC_014414.1"/>
</dbReference>
<sequence>MSKKSISHCAIVGGLILPVALFASSASGTLVRDLEIAVTIEGVDDSDLRGDLRALSVVINRDEEERFTALAPLRRAVASDAQKMKQALLSLGYYAATVEPKLTRAGLDVDITYLIAPGERFEITDYRIDYTDPQGEARPASLSEIPGLTLDGDPTGDRLKGLGDKLISYLWNNGYPRAEIRRDYVAANFGAGTASAVYDVTTGPRASYGDIRVSGNERTKDSHIKAYFREDEGALYQRRAIDAYRDALSRTSLFREVSVQPAPPLEGGRTDLLVEVAERPHRTIGGGLSFATDVGIGATASWENRNTFRGGELLSVTLEASQPEQQFGLLYEDPLPRFPGAWNATALFLNEQTDAYEAVTGKVGTGIERTFREDRLRLSANIQYTYSDITDLSDPDFPEGRSETVQFLSFPLRAQYNNADDELNPTTGFSAGATVTPFVGDLQFNRVTLSGATRHSFGEDRFILAGRGLVGATLGASGTDLPATERFYAGGGGSVRGYAYQEAGPINIETGNPTGGASITELNLEGRVMVRENIQLAVFADAGTVFESETPDFSGDTLVGAGIGVRYMSPIGPVRLDVATPLDRRRLTGLRPNDEGDLVEQTVFQDDVIQVYIALGQPF</sequence>
<reference evidence="5 6" key="2">
    <citation type="journal article" date="2011" name="J. Bacteriol.">
        <title>Complete genome sequence of strain HTCC2503T of Parvularcula bermudensis, the type species of the order "Parvularculales" in the class Alphaproteobacteria.</title>
        <authorList>
            <person name="Oh H.M."/>
            <person name="Kang I."/>
            <person name="Vergin K.L."/>
            <person name="Kang D."/>
            <person name="Rhee K.H."/>
            <person name="Giovannoni S.J."/>
            <person name="Cho J.C."/>
        </authorList>
    </citation>
    <scope>NUCLEOTIDE SEQUENCE [LARGE SCALE GENOMIC DNA]</scope>
    <source>
        <strain evidence="6">ATCC BAA-594 / HTCC2503 / KCTC 12087</strain>
    </source>
</reference>
<accession>E0TG80</accession>
<keyword evidence="3" id="KW-0472">Membrane</keyword>
<dbReference type="KEGG" id="pbr:PB2503_13069"/>
<dbReference type="EMBL" id="CP002156">
    <property type="protein sequence ID" value="ADM10651.1"/>
    <property type="molecule type" value="Genomic_DNA"/>
</dbReference>
<evidence type="ECO:0000256" key="2">
    <source>
        <dbReference type="ARBA" id="ARBA00022452"/>
    </source>
</evidence>
<dbReference type="PROSITE" id="PS51779">
    <property type="entry name" value="POTRA"/>
    <property type="match status" value="1"/>
</dbReference>
<dbReference type="Gene3D" id="3.10.20.310">
    <property type="entry name" value="membrane protein fhac"/>
    <property type="match status" value="1"/>
</dbReference>
<name>E0TG80_PARBH</name>